<sequence>MKASFTFRLISLLTPARCLGLLAVASLGFAHNAAAQTAPPVRIAQVDATNLRLRIDNPAQQRSQLSVVRQASGQVLHSTTFRDAAYGCRLNFRNLPDGQYSILLKAGPERYRYTVQVQNHGATAAVREMATRQTQNLLATAEQ</sequence>
<evidence type="ECO:0000256" key="1">
    <source>
        <dbReference type="SAM" id="SignalP"/>
    </source>
</evidence>
<evidence type="ECO:0000313" key="3">
    <source>
        <dbReference type="Proteomes" id="UP001176429"/>
    </source>
</evidence>
<keyword evidence="3" id="KW-1185">Reference proteome</keyword>
<reference evidence="2" key="1">
    <citation type="submission" date="2023-07" db="EMBL/GenBank/DDBJ databases">
        <authorList>
            <person name="Kim M.K."/>
        </authorList>
    </citation>
    <scope>NUCLEOTIDE SEQUENCE</scope>
    <source>
        <strain evidence="2">ASUV-10-1</strain>
    </source>
</reference>
<dbReference type="EMBL" id="JAUQSY010000004">
    <property type="protein sequence ID" value="MDO7874534.1"/>
    <property type="molecule type" value="Genomic_DNA"/>
</dbReference>
<dbReference type="Proteomes" id="UP001176429">
    <property type="component" value="Unassembled WGS sequence"/>
</dbReference>
<organism evidence="2 3">
    <name type="scientific">Hymenobacter aranciens</name>
    <dbReference type="NCBI Taxonomy" id="3063996"/>
    <lineage>
        <taxon>Bacteria</taxon>
        <taxon>Pseudomonadati</taxon>
        <taxon>Bacteroidota</taxon>
        <taxon>Cytophagia</taxon>
        <taxon>Cytophagales</taxon>
        <taxon>Hymenobacteraceae</taxon>
        <taxon>Hymenobacter</taxon>
    </lineage>
</organism>
<evidence type="ECO:0000313" key="2">
    <source>
        <dbReference type="EMBL" id="MDO7874534.1"/>
    </source>
</evidence>
<protein>
    <submittedName>
        <fullName evidence="2">Uncharacterized protein</fullName>
    </submittedName>
</protein>
<feature type="signal peptide" evidence="1">
    <location>
        <begin position="1"/>
        <end position="35"/>
    </location>
</feature>
<accession>A0ABT9B8D5</accession>
<gene>
    <name evidence="2" type="ORF">Q5H93_07310</name>
</gene>
<dbReference type="RefSeq" id="WP_305005850.1">
    <property type="nucleotide sequence ID" value="NZ_JAUQSY010000004.1"/>
</dbReference>
<feature type="chain" id="PRO_5045802319" evidence="1">
    <location>
        <begin position="36"/>
        <end position="143"/>
    </location>
</feature>
<comment type="caution">
    <text evidence="2">The sequence shown here is derived from an EMBL/GenBank/DDBJ whole genome shotgun (WGS) entry which is preliminary data.</text>
</comment>
<name>A0ABT9B8D5_9BACT</name>
<keyword evidence="1" id="KW-0732">Signal</keyword>
<proteinExistence type="predicted"/>